<proteinExistence type="predicted"/>
<dbReference type="AlphaFoldDB" id="K0SJ49"/>
<evidence type="ECO:0000256" key="1">
    <source>
        <dbReference type="SAM" id="MobiDB-lite"/>
    </source>
</evidence>
<reference evidence="2 3" key="1">
    <citation type="journal article" date="2012" name="Genome Biol.">
        <title>Genome and low-iron response of an oceanic diatom adapted to chronic iron limitation.</title>
        <authorList>
            <person name="Lommer M."/>
            <person name="Specht M."/>
            <person name="Roy A.S."/>
            <person name="Kraemer L."/>
            <person name="Andreson R."/>
            <person name="Gutowska M.A."/>
            <person name="Wolf J."/>
            <person name="Bergner S.V."/>
            <person name="Schilhabel M.B."/>
            <person name="Klostermeier U.C."/>
            <person name="Beiko R.G."/>
            <person name="Rosenstiel P."/>
            <person name="Hippler M."/>
            <person name="Laroche J."/>
        </authorList>
    </citation>
    <scope>NUCLEOTIDE SEQUENCE [LARGE SCALE GENOMIC DNA]</scope>
    <source>
        <strain evidence="2 3">CCMP1005</strain>
    </source>
</reference>
<feature type="compositionally biased region" description="Basic and acidic residues" evidence="1">
    <location>
        <begin position="41"/>
        <end position="67"/>
    </location>
</feature>
<sequence>MAVSAMSRRLLRAAGGLRRPSESQPSFTYFPVDCLPHDVLRPDEPTDLREGNLPDATSYERSEDIGQNRRKPRIGAVYPASTKTDSFNTILPSQQFWPSHAEYLLRVCLDFMSTTRFYKGLSHPWASISSPSTYNHAVRPCCSLQEKGIDFDGEANRGRHNLNGKWTHCKAREVCLRGIKETHLMRGGILLQLLIRKHKR</sequence>
<evidence type="ECO:0000313" key="3">
    <source>
        <dbReference type="Proteomes" id="UP000266841"/>
    </source>
</evidence>
<protein>
    <submittedName>
        <fullName evidence="2">Uncharacterized protein</fullName>
    </submittedName>
</protein>
<dbReference type="EMBL" id="AGNL01016585">
    <property type="protein sequence ID" value="EJK64999.1"/>
    <property type="molecule type" value="Genomic_DNA"/>
</dbReference>
<dbReference type="Proteomes" id="UP000266841">
    <property type="component" value="Unassembled WGS sequence"/>
</dbReference>
<organism evidence="2 3">
    <name type="scientific">Thalassiosira oceanica</name>
    <name type="common">Marine diatom</name>
    <dbReference type="NCBI Taxonomy" id="159749"/>
    <lineage>
        <taxon>Eukaryota</taxon>
        <taxon>Sar</taxon>
        <taxon>Stramenopiles</taxon>
        <taxon>Ochrophyta</taxon>
        <taxon>Bacillariophyta</taxon>
        <taxon>Coscinodiscophyceae</taxon>
        <taxon>Thalassiosirophycidae</taxon>
        <taxon>Thalassiosirales</taxon>
        <taxon>Thalassiosiraceae</taxon>
        <taxon>Thalassiosira</taxon>
    </lineage>
</organism>
<name>K0SJ49_THAOC</name>
<accession>K0SJ49</accession>
<gene>
    <name evidence="2" type="ORF">THAOC_14209</name>
</gene>
<evidence type="ECO:0000313" key="2">
    <source>
        <dbReference type="EMBL" id="EJK64999.1"/>
    </source>
</evidence>
<feature type="region of interest" description="Disordered" evidence="1">
    <location>
        <begin position="41"/>
        <end position="69"/>
    </location>
</feature>
<comment type="caution">
    <text evidence="2">The sequence shown here is derived from an EMBL/GenBank/DDBJ whole genome shotgun (WGS) entry which is preliminary data.</text>
</comment>
<keyword evidence="3" id="KW-1185">Reference proteome</keyword>